<dbReference type="Pfam" id="PF00353">
    <property type="entry name" value="HemolysinCabind"/>
    <property type="match status" value="5"/>
</dbReference>
<evidence type="ECO:0000256" key="2">
    <source>
        <dbReference type="ARBA" id="ARBA00022525"/>
    </source>
</evidence>
<dbReference type="PANTHER" id="PTHR38340">
    <property type="entry name" value="S-LAYER PROTEIN"/>
    <property type="match status" value="1"/>
</dbReference>
<dbReference type="InterPro" id="IPR050557">
    <property type="entry name" value="RTX_toxin/Mannuronan_C5-epim"/>
</dbReference>
<sequence>MLWFKAPKPHAPKHAIRGLLPLEDRTTPSVTAVFNTNTLTVTGDADANAIVVSADAGGNLQVTNNNAAVPIRAVFGSPTRAALTQISVNAKGGDDSISLAKSLNTLDANGKLAFAPDAVLIGGAGNDSIVPLIGGFVGGVPGNAIVGNVTQYGGAGDDTLVSGFGNDTMLGEGGNDTLIWNPGTLVDHFDGGAGSDTGVIIGNDTPINGSNDDTFVLGKDSANPGDVLFQRTNLIPFTVTMTGVETISLRPQGGNDRVTINDLSGTAVRNVIVDGGAGDDVLDASLQMSASVKVTLLGNDGNDTLTGGAGKDTLDGGAGNDRLISSKADGKSDILIGGAGADVFVVSKTKVKDVIQDFTAADFDQIWCGS</sequence>
<dbReference type="SUPFAM" id="SSF51120">
    <property type="entry name" value="beta-Roll"/>
    <property type="match status" value="2"/>
</dbReference>
<proteinExistence type="predicted"/>
<dbReference type="AlphaFoldDB" id="A0A5C1AK26"/>
<dbReference type="Proteomes" id="UP000324974">
    <property type="component" value="Chromosome"/>
</dbReference>
<dbReference type="GO" id="GO:0005576">
    <property type="term" value="C:extracellular region"/>
    <property type="evidence" value="ECO:0007669"/>
    <property type="project" value="UniProtKB-SubCell"/>
</dbReference>
<keyword evidence="2" id="KW-0964">Secreted</keyword>
<dbReference type="OrthoDB" id="9757536at2"/>
<dbReference type="EMBL" id="CP042425">
    <property type="protein sequence ID" value="QEL17268.1"/>
    <property type="molecule type" value="Genomic_DNA"/>
</dbReference>
<dbReference type="InterPro" id="IPR001343">
    <property type="entry name" value="Hemolysn_Ca-bd"/>
</dbReference>
<name>A0A5C1AK26_9BACT</name>
<keyword evidence="4" id="KW-1185">Reference proteome</keyword>
<dbReference type="InterPro" id="IPR011049">
    <property type="entry name" value="Serralysin-like_metalloprot_C"/>
</dbReference>
<dbReference type="Gene3D" id="2.150.10.10">
    <property type="entry name" value="Serralysin-like metalloprotease, C-terminal"/>
    <property type="match status" value="2"/>
</dbReference>
<dbReference type="RefSeq" id="WP_149111901.1">
    <property type="nucleotide sequence ID" value="NZ_CP042425.1"/>
</dbReference>
<evidence type="ECO:0000313" key="4">
    <source>
        <dbReference type="Proteomes" id="UP000324974"/>
    </source>
</evidence>
<evidence type="ECO:0000313" key="3">
    <source>
        <dbReference type="EMBL" id="QEL17268.1"/>
    </source>
</evidence>
<dbReference type="PANTHER" id="PTHR38340:SF1">
    <property type="entry name" value="S-LAYER PROTEIN"/>
    <property type="match status" value="1"/>
</dbReference>
<dbReference type="KEGG" id="lrs:PX52LOC_04251"/>
<dbReference type="PROSITE" id="PS00330">
    <property type="entry name" value="HEMOLYSIN_CALCIUM"/>
    <property type="match status" value="1"/>
</dbReference>
<evidence type="ECO:0000256" key="1">
    <source>
        <dbReference type="ARBA" id="ARBA00004613"/>
    </source>
</evidence>
<gene>
    <name evidence="3" type="ORF">PX52LOC_04251</name>
</gene>
<dbReference type="PRINTS" id="PR00313">
    <property type="entry name" value="CABNDNGRPT"/>
</dbReference>
<dbReference type="InterPro" id="IPR018511">
    <property type="entry name" value="Hemolysin-typ_Ca-bd_CS"/>
</dbReference>
<comment type="subcellular location">
    <subcellularLocation>
        <location evidence="1">Secreted</location>
    </subcellularLocation>
</comment>
<reference evidence="4" key="1">
    <citation type="submission" date="2019-08" db="EMBL/GenBank/DDBJ databases">
        <title>Limnoglobus roseus gen. nov., sp. nov., a novel freshwater planctomycete with a giant genome from the family Gemmataceae.</title>
        <authorList>
            <person name="Kulichevskaya I.S."/>
            <person name="Naumoff D.G."/>
            <person name="Miroshnikov K."/>
            <person name="Ivanova A."/>
            <person name="Philippov D.A."/>
            <person name="Hakobyan A."/>
            <person name="Rijpstra I.C."/>
            <person name="Sinninghe Damste J.S."/>
            <person name="Liesack W."/>
            <person name="Dedysh S.N."/>
        </authorList>
    </citation>
    <scope>NUCLEOTIDE SEQUENCE [LARGE SCALE GENOMIC DNA]</scope>
    <source>
        <strain evidence="4">PX52</strain>
    </source>
</reference>
<protein>
    <submittedName>
        <fullName evidence="3">Putative Ca binding protein</fullName>
    </submittedName>
</protein>
<accession>A0A5C1AK26</accession>
<organism evidence="3 4">
    <name type="scientific">Limnoglobus roseus</name>
    <dbReference type="NCBI Taxonomy" id="2598579"/>
    <lineage>
        <taxon>Bacteria</taxon>
        <taxon>Pseudomonadati</taxon>
        <taxon>Planctomycetota</taxon>
        <taxon>Planctomycetia</taxon>
        <taxon>Gemmatales</taxon>
        <taxon>Gemmataceae</taxon>
        <taxon>Limnoglobus</taxon>
    </lineage>
</organism>
<dbReference type="GO" id="GO:0005509">
    <property type="term" value="F:calcium ion binding"/>
    <property type="evidence" value="ECO:0007669"/>
    <property type="project" value="InterPro"/>
</dbReference>